<dbReference type="Gene3D" id="6.10.250.690">
    <property type="match status" value="1"/>
</dbReference>
<evidence type="ECO:0000256" key="1">
    <source>
        <dbReference type="ARBA" id="ARBA00022553"/>
    </source>
</evidence>
<keyword evidence="4 7" id="KW-0238">DNA-binding</keyword>
<keyword evidence="1 6" id="KW-0597">Phosphoprotein</keyword>
<dbReference type="PANTHER" id="PTHR48111:SF22">
    <property type="entry name" value="REGULATOR OF RPOS"/>
    <property type="match status" value="1"/>
</dbReference>
<dbReference type="Gene3D" id="3.40.50.2300">
    <property type="match status" value="1"/>
</dbReference>
<dbReference type="SMART" id="SM00448">
    <property type="entry name" value="REC"/>
    <property type="match status" value="1"/>
</dbReference>
<name>A0ABR6VFG0_9FIRM</name>
<accession>A0ABR6VFG0</accession>
<feature type="DNA-binding region" description="OmpR/PhoB-type" evidence="7">
    <location>
        <begin position="129"/>
        <end position="227"/>
    </location>
</feature>
<gene>
    <name evidence="10" type="ORF">H8J70_01350</name>
</gene>
<dbReference type="RefSeq" id="WP_186501959.1">
    <property type="nucleotide sequence ID" value="NZ_JACOGK010000002.1"/>
</dbReference>
<dbReference type="Gene3D" id="1.10.10.10">
    <property type="entry name" value="Winged helix-like DNA-binding domain superfamily/Winged helix DNA-binding domain"/>
    <property type="match status" value="1"/>
</dbReference>
<keyword evidence="3" id="KW-0805">Transcription regulation</keyword>
<feature type="domain" description="OmpR/PhoB-type" evidence="9">
    <location>
        <begin position="129"/>
        <end position="227"/>
    </location>
</feature>
<dbReference type="InterPro" id="IPR011006">
    <property type="entry name" value="CheY-like_superfamily"/>
</dbReference>
<reference evidence="10 11" key="1">
    <citation type="submission" date="2020-08" db="EMBL/GenBank/DDBJ databases">
        <authorList>
            <person name="Liu C."/>
            <person name="Sun Q."/>
        </authorList>
    </citation>
    <scope>NUCLEOTIDE SEQUENCE [LARGE SCALE GENOMIC DNA]</scope>
    <source>
        <strain evidence="10 11">NSJ-59</strain>
    </source>
</reference>
<keyword evidence="5" id="KW-0804">Transcription</keyword>
<dbReference type="SMART" id="SM00862">
    <property type="entry name" value="Trans_reg_C"/>
    <property type="match status" value="1"/>
</dbReference>
<evidence type="ECO:0000259" key="8">
    <source>
        <dbReference type="PROSITE" id="PS50110"/>
    </source>
</evidence>
<dbReference type="InterPro" id="IPR001867">
    <property type="entry name" value="OmpR/PhoB-type_DNA-bd"/>
</dbReference>
<dbReference type="PROSITE" id="PS51755">
    <property type="entry name" value="OMPR_PHOB"/>
    <property type="match status" value="1"/>
</dbReference>
<dbReference type="Pfam" id="PF00072">
    <property type="entry name" value="Response_reg"/>
    <property type="match status" value="1"/>
</dbReference>
<protein>
    <submittedName>
        <fullName evidence="10">Response regulator transcription factor</fullName>
    </submittedName>
</protein>
<comment type="caution">
    <text evidence="10">The sequence shown here is derived from an EMBL/GenBank/DDBJ whole genome shotgun (WGS) entry which is preliminary data.</text>
</comment>
<evidence type="ECO:0000256" key="2">
    <source>
        <dbReference type="ARBA" id="ARBA00023012"/>
    </source>
</evidence>
<evidence type="ECO:0000259" key="9">
    <source>
        <dbReference type="PROSITE" id="PS51755"/>
    </source>
</evidence>
<sequence>MNRKSHILIVEDEKQIARFLEMELEHAGYECTKEYNGTAAMDRIGQEHFDLILLDIMLPDTDGLSLCQQTRRFSNVPIMFLSAKDDVETKVKGLDMGANDYLTKPFNSRELLARIRVLLRDHNTGEDSEDTLQLKDMTLYIDRHEVVVNGKKLMLTKKEFELLTYLIRNKNIVLTRERILEEVWGYDYAGDTNVVDVYIRYIRGKIGQTQEKKYIYTIRGVGYAAKD</sequence>
<dbReference type="CDD" id="cd17574">
    <property type="entry name" value="REC_OmpR"/>
    <property type="match status" value="1"/>
</dbReference>
<dbReference type="Pfam" id="PF00486">
    <property type="entry name" value="Trans_reg_C"/>
    <property type="match status" value="1"/>
</dbReference>
<organism evidence="10 11">
    <name type="scientific">Megasphaera hominis</name>
    <dbReference type="NCBI Taxonomy" id="159836"/>
    <lineage>
        <taxon>Bacteria</taxon>
        <taxon>Bacillati</taxon>
        <taxon>Bacillota</taxon>
        <taxon>Negativicutes</taxon>
        <taxon>Veillonellales</taxon>
        <taxon>Veillonellaceae</taxon>
        <taxon>Megasphaera</taxon>
    </lineage>
</organism>
<dbReference type="InterPro" id="IPR036388">
    <property type="entry name" value="WH-like_DNA-bd_sf"/>
</dbReference>
<keyword evidence="2" id="KW-0902">Two-component regulatory system</keyword>
<dbReference type="EMBL" id="JACOGK010000002">
    <property type="protein sequence ID" value="MBC3535910.1"/>
    <property type="molecule type" value="Genomic_DNA"/>
</dbReference>
<dbReference type="SUPFAM" id="SSF52172">
    <property type="entry name" value="CheY-like"/>
    <property type="match status" value="1"/>
</dbReference>
<dbReference type="InterPro" id="IPR039420">
    <property type="entry name" value="WalR-like"/>
</dbReference>
<feature type="domain" description="Response regulatory" evidence="8">
    <location>
        <begin position="6"/>
        <end position="119"/>
    </location>
</feature>
<dbReference type="PROSITE" id="PS50110">
    <property type="entry name" value="RESPONSE_REGULATORY"/>
    <property type="match status" value="1"/>
</dbReference>
<evidence type="ECO:0000313" key="11">
    <source>
        <dbReference type="Proteomes" id="UP000606870"/>
    </source>
</evidence>
<keyword evidence="11" id="KW-1185">Reference proteome</keyword>
<evidence type="ECO:0000256" key="5">
    <source>
        <dbReference type="ARBA" id="ARBA00023163"/>
    </source>
</evidence>
<evidence type="ECO:0000256" key="4">
    <source>
        <dbReference type="ARBA" id="ARBA00023125"/>
    </source>
</evidence>
<proteinExistence type="predicted"/>
<dbReference type="InterPro" id="IPR001789">
    <property type="entry name" value="Sig_transdc_resp-reg_receiver"/>
</dbReference>
<dbReference type="PANTHER" id="PTHR48111">
    <property type="entry name" value="REGULATOR OF RPOS"/>
    <property type="match status" value="1"/>
</dbReference>
<dbReference type="Proteomes" id="UP000606870">
    <property type="component" value="Unassembled WGS sequence"/>
</dbReference>
<evidence type="ECO:0000256" key="7">
    <source>
        <dbReference type="PROSITE-ProRule" id="PRU01091"/>
    </source>
</evidence>
<feature type="modified residue" description="4-aspartylphosphate" evidence="6">
    <location>
        <position position="55"/>
    </location>
</feature>
<evidence type="ECO:0000313" key="10">
    <source>
        <dbReference type="EMBL" id="MBC3535910.1"/>
    </source>
</evidence>
<evidence type="ECO:0000256" key="6">
    <source>
        <dbReference type="PROSITE-ProRule" id="PRU00169"/>
    </source>
</evidence>
<evidence type="ECO:0000256" key="3">
    <source>
        <dbReference type="ARBA" id="ARBA00023015"/>
    </source>
</evidence>
<dbReference type="CDD" id="cd00383">
    <property type="entry name" value="trans_reg_C"/>
    <property type="match status" value="1"/>
</dbReference>